<evidence type="ECO:0000313" key="7">
    <source>
        <dbReference type="Proteomes" id="UP000230069"/>
    </source>
</evidence>
<gene>
    <name evidence="6" type="ORF">AQUCO_00300829v1</name>
</gene>
<keyword evidence="1 4" id="KW-0732">Signal</keyword>
<dbReference type="GO" id="GO:0004857">
    <property type="term" value="F:enzyme inhibitor activity"/>
    <property type="evidence" value="ECO:0007669"/>
    <property type="project" value="InterPro"/>
</dbReference>
<dbReference type="PANTHER" id="PTHR35357">
    <property type="entry name" value="OS02G0537100 PROTEIN"/>
    <property type="match status" value="1"/>
</dbReference>
<feature type="signal peptide" evidence="4">
    <location>
        <begin position="1"/>
        <end position="23"/>
    </location>
</feature>
<dbReference type="Pfam" id="PF04043">
    <property type="entry name" value="PMEI"/>
    <property type="match status" value="1"/>
</dbReference>
<dbReference type="InterPro" id="IPR006501">
    <property type="entry name" value="Pectinesterase_inhib_dom"/>
</dbReference>
<dbReference type="Gene3D" id="1.20.140.40">
    <property type="entry name" value="Invertase/pectin methylesterase inhibitor family protein"/>
    <property type="match status" value="1"/>
</dbReference>
<dbReference type="FunFam" id="1.20.140.40:FF:000002">
    <property type="entry name" value="Putative invertase inhibitor"/>
    <property type="match status" value="1"/>
</dbReference>
<dbReference type="EMBL" id="KZ305020">
    <property type="protein sequence ID" value="PIA61576.1"/>
    <property type="molecule type" value="Genomic_DNA"/>
</dbReference>
<evidence type="ECO:0000256" key="2">
    <source>
        <dbReference type="ARBA" id="ARBA00023157"/>
    </source>
</evidence>
<dbReference type="Proteomes" id="UP000230069">
    <property type="component" value="Unassembled WGS sequence"/>
</dbReference>
<evidence type="ECO:0000313" key="6">
    <source>
        <dbReference type="EMBL" id="PIA61576.1"/>
    </source>
</evidence>
<dbReference type="AlphaFoldDB" id="A0A2G5F0S2"/>
<feature type="domain" description="Pectinesterase inhibitor" evidence="5">
    <location>
        <begin position="21"/>
        <end position="173"/>
    </location>
</feature>
<dbReference type="SUPFAM" id="SSF101148">
    <property type="entry name" value="Plant invertase/pectin methylesterase inhibitor"/>
    <property type="match status" value="1"/>
</dbReference>
<sequence length="183" mass="19725">MKFFLFLSLLGLALVFQLECVSCDTLTDTCKKISDADPTLSTEFCVTTLQVNPESKTADLHGLGAISLNLAMANATCMKSQFQKIIDEQKQPGGNIELSKSCAVCVEVYSLGLFTLSKVISSFESKGYDSTGMSAVCDSPVTCEDAFQESNSTSPLAKENDNFLQLCIIPLAIIEDLSHSPNV</sequence>
<dbReference type="InParanoid" id="A0A2G5F0S2"/>
<dbReference type="InterPro" id="IPR035513">
    <property type="entry name" value="Invertase/methylesterase_inhib"/>
</dbReference>
<keyword evidence="2" id="KW-1015">Disulfide bond</keyword>
<evidence type="ECO:0000256" key="4">
    <source>
        <dbReference type="SAM" id="SignalP"/>
    </source>
</evidence>
<dbReference type="InterPro" id="IPR034088">
    <property type="entry name" value="Pla_a_1-like"/>
</dbReference>
<dbReference type="GO" id="GO:0005576">
    <property type="term" value="C:extracellular region"/>
    <property type="evidence" value="ECO:0007669"/>
    <property type="project" value="UniProtKB-ARBA"/>
</dbReference>
<reference evidence="6 7" key="1">
    <citation type="submission" date="2017-09" db="EMBL/GenBank/DDBJ databases">
        <title>WGS assembly of Aquilegia coerulea Goldsmith.</title>
        <authorList>
            <person name="Hodges S."/>
            <person name="Kramer E."/>
            <person name="Nordborg M."/>
            <person name="Tomkins J."/>
            <person name="Borevitz J."/>
            <person name="Derieg N."/>
            <person name="Yan J."/>
            <person name="Mihaltcheva S."/>
            <person name="Hayes R.D."/>
            <person name="Rokhsar D."/>
        </authorList>
    </citation>
    <scope>NUCLEOTIDE SEQUENCE [LARGE SCALE GENOMIC DNA]</scope>
    <source>
        <strain evidence="7">cv. Goldsmith</strain>
    </source>
</reference>
<dbReference type="CDD" id="cd15795">
    <property type="entry name" value="PMEI-Pla_a_1_like"/>
    <property type="match status" value="1"/>
</dbReference>
<dbReference type="PANTHER" id="PTHR35357:SF8">
    <property type="entry name" value="OS01G0111000 PROTEIN"/>
    <property type="match status" value="1"/>
</dbReference>
<evidence type="ECO:0000256" key="1">
    <source>
        <dbReference type="ARBA" id="ARBA00022729"/>
    </source>
</evidence>
<dbReference type="STRING" id="218851.A0A2G5F0S2"/>
<name>A0A2G5F0S2_AQUCA</name>
<comment type="similarity">
    <text evidence="3">Belongs to the PMEI family.</text>
</comment>
<accession>A0A2G5F0S2</accession>
<evidence type="ECO:0000256" key="3">
    <source>
        <dbReference type="ARBA" id="ARBA00038471"/>
    </source>
</evidence>
<protein>
    <recommendedName>
        <fullName evidence="5">Pectinesterase inhibitor domain-containing protein</fullName>
    </recommendedName>
</protein>
<feature type="chain" id="PRO_5013613039" description="Pectinesterase inhibitor domain-containing protein" evidence="4">
    <location>
        <begin position="24"/>
        <end position="183"/>
    </location>
</feature>
<organism evidence="6 7">
    <name type="scientific">Aquilegia coerulea</name>
    <name type="common">Rocky mountain columbine</name>
    <dbReference type="NCBI Taxonomy" id="218851"/>
    <lineage>
        <taxon>Eukaryota</taxon>
        <taxon>Viridiplantae</taxon>
        <taxon>Streptophyta</taxon>
        <taxon>Embryophyta</taxon>
        <taxon>Tracheophyta</taxon>
        <taxon>Spermatophyta</taxon>
        <taxon>Magnoliopsida</taxon>
        <taxon>Ranunculales</taxon>
        <taxon>Ranunculaceae</taxon>
        <taxon>Thalictroideae</taxon>
        <taxon>Aquilegia</taxon>
    </lineage>
</organism>
<dbReference type="SMART" id="SM00856">
    <property type="entry name" value="PMEI"/>
    <property type="match status" value="1"/>
</dbReference>
<evidence type="ECO:0000259" key="5">
    <source>
        <dbReference type="SMART" id="SM00856"/>
    </source>
</evidence>
<proteinExistence type="inferred from homology"/>
<keyword evidence="7" id="KW-1185">Reference proteome</keyword>
<dbReference type="NCBIfam" id="TIGR01614">
    <property type="entry name" value="PME_inhib"/>
    <property type="match status" value="1"/>
</dbReference>
<dbReference type="OrthoDB" id="1872906at2759"/>